<dbReference type="PANTHER" id="PTHR10485:SF1">
    <property type="entry name" value="MITOCHONDRIAL IMPORT INNER MEMBRANE TRANSLOCASE SUBUNIT TIM17-A"/>
    <property type="match status" value="1"/>
</dbReference>
<evidence type="ECO:0000256" key="2">
    <source>
        <dbReference type="ARBA" id="ARBA00004448"/>
    </source>
</evidence>
<dbReference type="PANTHER" id="PTHR10485">
    <property type="entry name" value="MITOCHONDRIAL IMPORT INNER MEMBRANE TRANSLOCASE SUBUNIT TIM-17"/>
    <property type="match status" value="1"/>
</dbReference>
<evidence type="ECO:0000256" key="1">
    <source>
        <dbReference type="ARBA" id="ARBA00002959"/>
    </source>
</evidence>
<dbReference type="Pfam" id="PF02466">
    <property type="entry name" value="Tim17"/>
    <property type="match status" value="1"/>
</dbReference>
<evidence type="ECO:0000256" key="5">
    <source>
        <dbReference type="ARBA" id="ARBA00022792"/>
    </source>
</evidence>
<evidence type="ECO:0000313" key="9">
    <source>
        <dbReference type="EMBL" id="KAB0404054.1"/>
    </source>
</evidence>
<evidence type="ECO:0000256" key="4">
    <source>
        <dbReference type="ARBA" id="ARBA00022692"/>
    </source>
</evidence>
<comment type="similarity">
    <text evidence="3">Belongs to the Tim17/Tim22/Tim23 family.</text>
</comment>
<name>A0A6A1Q9W5_BALPH</name>
<comment type="caution">
    <text evidence="9">The sequence shown here is derived from an EMBL/GenBank/DDBJ whole genome shotgun (WGS) entry which is preliminary data.</text>
</comment>
<dbReference type="AlphaFoldDB" id="A0A6A1Q9W5"/>
<comment type="function">
    <text evidence="1">Essential component of the TIM23 complex, a complex that mediates the translocation of transit peptide-containing proteins across the mitochondrial inner membrane.</text>
</comment>
<protein>
    <submittedName>
        <fullName evidence="9">Uncharacterized protein</fullName>
    </submittedName>
</protein>
<dbReference type="GO" id="GO:0008320">
    <property type="term" value="F:protein transmembrane transporter activity"/>
    <property type="evidence" value="ECO:0007669"/>
    <property type="project" value="TreeGrafter"/>
</dbReference>
<dbReference type="GO" id="GO:0030150">
    <property type="term" value="P:protein import into mitochondrial matrix"/>
    <property type="evidence" value="ECO:0007669"/>
    <property type="project" value="TreeGrafter"/>
</dbReference>
<evidence type="ECO:0000256" key="3">
    <source>
        <dbReference type="ARBA" id="ARBA00008444"/>
    </source>
</evidence>
<comment type="subcellular location">
    <subcellularLocation>
        <location evidence="2">Mitochondrion inner membrane</location>
        <topology evidence="2">Multi-pass membrane protein</topology>
    </subcellularLocation>
</comment>
<keyword evidence="4" id="KW-0812">Transmembrane</keyword>
<keyword evidence="10" id="KW-1185">Reference proteome</keyword>
<keyword evidence="6" id="KW-1133">Transmembrane helix</keyword>
<evidence type="ECO:0000313" key="10">
    <source>
        <dbReference type="Proteomes" id="UP000437017"/>
    </source>
</evidence>
<dbReference type="GO" id="GO:0005744">
    <property type="term" value="C:TIM23 mitochondrial import inner membrane translocase complex"/>
    <property type="evidence" value="ECO:0007669"/>
    <property type="project" value="TreeGrafter"/>
</dbReference>
<sequence length="236" mass="25785">REQAIYLITLKMYNPVTDQVMKTVESHPNIQLEFTFYHLPGQYVAVNGPGMLPHLVEGVGMALPLSRPQFLQRSFPCQTGCGEYISRWSQPLIKGKCLHYPLGSKPVNRQNFVTGLHLWNRDPSTDVGAGHKGVSGRETAVQACEPRPWRLVDDCGGAFAVRTVGGGIFQALEGFRSFPVGGNHNLGGSLTDLKTRAPQLGGSFAVWGGLTAVWFKSEGKKIPGIPSQVVPEKEPF</sequence>
<dbReference type="OrthoDB" id="2261329at2759"/>
<reference evidence="9 10" key="1">
    <citation type="journal article" date="2019" name="PLoS ONE">
        <title>Genomic analyses reveal an absence of contemporary introgressive admixture between fin whales and blue whales, despite known hybrids.</title>
        <authorList>
            <person name="Westbury M.V."/>
            <person name="Petersen B."/>
            <person name="Lorenzen E.D."/>
        </authorList>
    </citation>
    <scope>NUCLEOTIDE SEQUENCE [LARGE SCALE GENOMIC DNA]</scope>
    <source>
        <strain evidence="9">FinWhale-01</strain>
    </source>
</reference>
<evidence type="ECO:0000256" key="6">
    <source>
        <dbReference type="ARBA" id="ARBA00022989"/>
    </source>
</evidence>
<keyword evidence="5" id="KW-0999">Mitochondrion inner membrane</keyword>
<dbReference type="Proteomes" id="UP000437017">
    <property type="component" value="Unassembled WGS sequence"/>
</dbReference>
<keyword evidence="8" id="KW-0472">Membrane</keyword>
<keyword evidence="7" id="KW-0496">Mitochondrion</keyword>
<evidence type="ECO:0000256" key="8">
    <source>
        <dbReference type="ARBA" id="ARBA00023136"/>
    </source>
</evidence>
<gene>
    <name evidence="9" type="ORF">E2I00_010829</name>
</gene>
<feature type="non-terminal residue" evidence="9">
    <location>
        <position position="1"/>
    </location>
</feature>
<proteinExistence type="inferred from homology"/>
<evidence type="ECO:0000256" key="7">
    <source>
        <dbReference type="ARBA" id="ARBA00023128"/>
    </source>
</evidence>
<organism evidence="9 10">
    <name type="scientific">Balaenoptera physalus</name>
    <name type="common">Fin whale</name>
    <name type="synonym">Balaena physalus</name>
    <dbReference type="NCBI Taxonomy" id="9770"/>
    <lineage>
        <taxon>Eukaryota</taxon>
        <taxon>Metazoa</taxon>
        <taxon>Chordata</taxon>
        <taxon>Craniata</taxon>
        <taxon>Vertebrata</taxon>
        <taxon>Euteleostomi</taxon>
        <taxon>Mammalia</taxon>
        <taxon>Eutheria</taxon>
        <taxon>Laurasiatheria</taxon>
        <taxon>Artiodactyla</taxon>
        <taxon>Whippomorpha</taxon>
        <taxon>Cetacea</taxon>
        <taxon>Mysticeti</taxon>
        <taxon>Balaenopteridae</taxon>
        <taxon>Balaenoptera</taxon>
    </lineage>
</organism>
<accession>A0A6A1Q9W5</accession>
<dbReference type="EMBL" id="SGJD01000666">
    <property type="protein sequence ID" value="KAB0404054.1"/>
    <property type="molecule type" value="Genomic_DNA"/>
</dbReference>